<protein>
    <submittedName>
        <fullName evidence="2">Uncharacterized protein</fullName>
    </submittedName>
</protein>
<gene>
    <name evidence="2" type="ORF">Tci_029530</name>
</gene>
<comment type="caution">
    <text evidence="2">The sequence shown here is derived from an EMBL/GenBank/DDBJ whole genome shotgun (WGS) entry which is preliminary data.</text>
</comment>
<reference evidence="2" key="1">
    <citation type="journal article" date="2019" name="Sci. Rep.">
        <title>Draft genome of Tanacetum cinerariifolium, the natural source of mosquito coil.</title>
        <authorList>
            <person name="Yamashiro T."/>
            <person name="Shiraishi A."/>
            <person name="Satake H."/>
            <person name="Nakayama K."/>
        </authorList>
    </citation>
    <scope>NUCLEOTIDE SEQUENCE</scope>
</reference>
<evidence type="ECO:0000313" key="2">
    <source>
        <dbReference type="EMBL" id="GEU57552.1"/>
    </source>
</evidence>
<feature type="compositionally biased region" description="Polar residues" evidence="1">
    <location>
        <begin position="49"/>
        <end position="60"/>
    </location>
</feature>
<feature type="region of interest" description="Disordered" evidence="1">
    <location>
        <begin position="1"/>
        <end position="60"/>
    </location>
</feature>
<dbReference type="EMBL" id="BKCJ010003850">
    <property type="protein sequence ID" value="GEU57552.1"/>
    <property type="molecule type" value="Genomic_DNA"/>
</dbReference>
<evidence type="ECO:0000256" key="1">
    <source>
        <dbReference type="SAM" id="MobiDB-lite"/>
    </source>
</evidence>
<accession>A0A6L2LA95</accession>
<dbReference type="AlphaFoldDB" id="A0A6L2LA95"/>
<organism evidence="2">
    <name type="scientific">Tanacetum cinerariifolium</name>
    <name type="common">Dalmatian daisy</name>
    <name type="synonym">Chrysanthemum cinerariifolium</name>
    <dbReference type="NCBI Taxonomy" id="118510"/>
    <lineage>
        <taxon>Eukaryota</taxon>
        <taxon>Viridiplantae</taxon>
        <taxon>Streptophyta</taxon>
        <taxon>Embryophyta</taxon>
        <taxon>Tracheophyta</taxon>
        <taxon>Spermatophyta</taxon>
        <taxon>Magnoliopsida</taxon>
        <taxon>eudicotyledons</taxon>
        <taxon>Gunneridae</taxon>
        <taxon>Pentapetalae</taxon>
        <taxon>asterids</taxon>
        <taxon>campanulids</taxon>
        <taxon>Asterales</taxon>
        <taxon>Asteraceae</taxon>
        <taxon>Asteroideae</taxon>
        <taxon>Anthemideae</taxon>
        <taxon>Anthemidinae</taxon>
        <taxon>Tanacetum</taxon>
    </lineage>
</organism>
<proteinExistence type="predicted"/>
<sequence length="122" mass="13425">MNSDYRSQSDSSHSSVTGGGVDTTDFPSNNFRNDADSSDGIFAAHDEQGTQTVRRSSRQSVFPKNYNGQVELFPCTKGEADFVLVDQITLLSTKTRFPSSSKDSFECFLFMGSSRLAIQTMV</sequence>
<name>A0A6L2LA95_TANCI</name>